<reference evidence="2" key="1">
    <citation type="submission" date="2023-05" db="EMBL/GenBank/DDBJ databases">
        <authorList>
            <person name="Stuckert A."/>
        </authorList>
    </citation>
    <scope>NUCLEOTIDE SEQUENCE</scope>
</reference>
<feature type="compositionally biased region" description="Polar residues" evidence="1">
    <location>
        <begin position="47"/>
        <end position="56"/>
    </location>
</feature>
<accession>A0ABN9HPL7</accession>
<dbReference type="Proteomes" id="UP001162483">
    <property type="component" value="Unassembled WGS sequence"/>
</dbReference>
<sequence length="56" mass="5964">MGPTGNRGSWGPCALVQTHKKTYEKGTRGISWGPLLTPGPRAVSEFPNGQSVPARE</sequence>
<comment type="caution">
    <text evidence="2">The sequence shown here is derived from an EMBL/GenBank/DDBJ whole genome shotgun (WGS) entry which is preliminary data.</text>
</comment>
<protein>
    <submittedName>
        <fullName evidence="2">Uncharacterized protein</fullName>
    </submittedName>
</protein>
<evidence type="ECO:0000313" key="2">
    <source>
        <dbReference type="EMBL" id="CAI9623741.1"/>
    </source>
</evidence>
<feature type="region of interest" description="Disordered" evidence="1">
    <location>
        <begin position="27"/>
        <end position="56"/>
    </location>
</feature>
<evidence type="ECO:0000256" key="1">
    <source>
        <dbReference type="SAM" id="MobiDB-lite"/>
    </source>
</evidence>
<dbReference type="EMBL" id="CATNWA010021747">
    <property type="protein sequence ID" value="CAI9623741.1"/>
    <property type="molecule type" value="Genomic_DNA"/>
</dbReference>
<feature type="non-terminal residue" evidence="2">
    <location>
        <position position="56"/>
    </location>
</feature>
<name>A0ABN9HPL7_9NEOB</name>
<organism evidence="2 3">
    <name type="scientific">Staurois parvus</name>
    <dbReference type="NCBI Taxonomy" id="386267"/>
    <lineage>
        <taxon>Eukaryota</taxon>
        <taxon>Metazoa</taxon>
        <taxon>Chordata</taxon>
        <taxon>Craniata</taxon>
        <taxon>Vertebrata</taxon>
        <taxon>Euteleostomi</taxon>
        <taxon>Amphibia</taxon>
        <taxon>Batrachia</taxon>
        <taxon>Anura</taxon>
        <taxon>Neobatrachia</taxon>
        <taxon>Ranoidea</taxon>
        <taxon>Ranidae</taxon>
        <taxon>Staurois</taxon>
    </lineage>
</organism>
<gene>
    <name evidence="2" type="ORF">SPARVUS_LOCUS16519502</name>
</gene>
<proteinExistence type="predicted"/>
<evidence type="ECO:0000313" key="3">
    <source>
        <dbReference type="Proteomes" id="UP001162483"/>
    </source>
</evidence>
<keyword evidence="3" id="KW-1185">Reference proteome</keyword>